<evidence type="ECO:0000256" key="8">
    <source>
        <dbReference type="SAM" id="Phobius"/>
    </source>
</evidence>
<keyword evidence="10" id="KW-1185">Reference proteome</keyword>
<keyword evidence="5 8" id="KW-0812">Transmembrane</keyword>
<evidence type="ECO:0000313" key="10">
    <source>
        <dbReference type="Proteomes" id="UP000011863"/>
    </source>
</evidence>
<dbReference type="OrthoDB" id="9784366at2"/>
<sequence length="379" mass="39584">MTGADAAAESDAAGRPVTVDFSTRTLLSAVVVIVLALGVFAAFRTGVDALTKIGIGLVLAVALNPLVAAVERRGPSRRSAAAIVGAIFALGAVVLVFLIGPATIEQAQNFEEELPETIEGFYELPLVGSWLSENDARDKVDEFIADLPTKIDNDSIADLANSLVGGAVSTAIVLVVAFAVMIDGVRLVNLVRSLIPERHRPAADHYARVLYDTFGNYFGGSLTVAAMMGLYVLVIGLVFGVPLAPIAAVWAMFTDLVPQIGGFLGGAFLTLLALSESVPTALIVGALFVIYMNFENHVIQPAIIGEAVDLTPPATMMAALVGGAAGGVPGALVATPLVGAGKRLYLELRYPGEHRGASEREGFVQRLRSLFGRGDSNDD</sequence>
<evidence type="ECO:0000256" key="6">
    <source>
        <dbReference type="ARBA" id="ARBA00022989"/>
    </source>
</evidence>
<gene>
    <name evidence="9" type="ORF">YM304_27860</name>
</gene>
<feature type="transmembrane region" description="Helical" evidence="8">
    <location>
        <begin position="49"/>
        <end position="70"/>
    </location>
</feature>
<comment type="similarity">
    <text evidence="2">Belongs to the autoinducer-2 exporter (AI-2E) (TC 2.A.86) family.</text>
</comment>
<keyword evidence="4" id="KW-1003">Cell membrane</keyword>
<feature type="transmembrane region" description="Helical" evidence="8">
    <location>
        <begin position="163"/>
        <end position="182"/>
    </location>
</feature>
<reference evidence="9 10" key="1">
    <citation type="journal article" date="2013" name="Int. J. Syst. Evol. Microbiol.">
        <title>Ilumatobacter nonamiense sp. nov. and Ilumatobacter coccineum sp. nov., isolated from seashore sand.</title>
        <authorList>
            <person name="Matsumoto A."/>
            <person name="Kasai H."/>
            <person name="Matsuo Y."/>
            <person name="Shizuri Y."/>
            <person name="Ichikawa N."/>
            <person name="Fujita N."/>
            <person name="Omura S."/>
            <person name="Takahashi Y."/>
        </authorList>
    </citation>
    <scope>NUCLEOTIDE SEQUENCE [LARGE SCALE GENOMIC DNA]</scope>
    <source>
        <strain evidence="10">NBRC 103263 / KCTC 29153 / YM16-304</strain>
    </source>
</reference>
<evidence type="ECO:0008006" key="11">
    <source>
        <dbReference type="Google" id="ProtNLM"/>
    </source>
</evidence>
<evidence type="ECO:0000256" key="3">
    <source>
        <dbReference type="ARBA" id="ARBA00022448"/>
    </source>
</evidence>
<keyword evidence="7 8" id="KW-0472">Membrane</keyword>
<evidence type="ECO:0000256" key="4">
    <source>
        <dbReference type="ARBA" id="ARBA00022475"/>
    </source>
</evidence>
<organism evidence="9 10">
    <name type="scientific">Ilumatobacter coccineus (strain NBRC 103263 / KCTC 29153 / YM16-304)</name>
    <dbReference type="NCBI Taxonomy" id="1313172"/>
    <lineage>
        <taxon>Bacteria</taxon>
        <taxon>Bacillati</taxon>
        <taxon>Actinomycetota</taxon>
        <taxon>Acidimicrobiia</taxon>
        <taxon>Acidimicrobiales</taxon>
        <taxon>Ilumatobacteraceae</taxon>
        <taxon>Ilumatobacter</taxon>
    </lineage>
</organism>
<keyword evidence="3" id="KW-0813">Transport</keyword>
<feature type="transmembrane region" description="Helical" evidence="8">
    <location>
        <begin position="25"/>
        <end position="43"/>
    </location>
</feature>
<evidence type="ECO:0000256" key="2">
    <source>
        <dbReference type="ARBA" id="ARBA00009773"/>
    </source>
</evidence>
<dbReference type="Pfam" id="PF01594">
    <property type="entry name" value="AI-2E_transport"/>
    <property type="match status" value="1"/>
</dbReference>
<comment type="subcellular location">
    <subcellularLocation>
        <location evidence="1">Cell membrane</location>
        <topology evidence="1">Multi-pass membrane protein</topology>
    </subcellularLocation>
</comment>
<dbReference type="KEGG" id="aym:YM304_27860"/>
<accession>A0A6C7E9N6</accession>
<dbReference type="Proteomes" id="UP000011863">
    <property type="component" value="Chromosome"/>
</dbReference>
<dbReference type="PANTHER" id="PTHR21716:SF53">
    <property type="entry name" value="PERMEASE PERM-RELATED"/>
    <property type="match status" value="1"/>
</dbReference>
<dbReference type="GO" id="GO:0005886">
    <property type="term" value="C:plasma membrane"/>
    <property type="evidence" value="ECO:0007669"/>
    <property type="project" value="UniProtKB-SubCell"/>
</dbReference>
<evidence type="ECO:0000256" key="1">
    <source>
        <dbReference type="ARBA" id="ARBA00004651"/>
    </source>
</evidence>
<evidence type="ECO:0000256" key="5">
    <source>
        <dbReference type="ARBA" id="ARBA00022692"/>
    </source>
</evidence>
<keyword evidence="6 8" id="KW-1133">Transmembrane helix</keyword>
<dbReference type="GO" id="GO:0055085">
    <property type="term" value="P:transmembrane transport"/>
    <property type="evidence" value="ECO:0007669"/>
    <property type="project" value="TreeGrafter"/>
</dbReference>
<evidence type="ECO:0000313" key="9">
    <source>
        <dbReference type="EMBL" id="BAN03100.1"/>
    </source>
</evidence>
<feature type="transmembrane region" description="Helical" evidence="8">
    <location>
        <begin position="82"/>
        <end position="104"/>
    </location>
</feature>
<dbReference type="EMBL" id="AP012057">
    <property type="protein sequence ID" value="BAN03100.1"/>
    <property type="molecule type" value="Genomic_DNA"/>
</dbReference>
<evidence type="ECO:0000256" key="7">
    <source>
        <dbReference type="ARBA" id="ARBA00023136"/>
    </source>
</evidence>
<dbReference type="RefSeq" id="WP_015442347.1">
    <property type="nucleotide sequence ID" value="NC_020520.1"/>
</dbReference>
<dbReference type="InterPro" id="IPR002549">
    <property type="entry name" value="AI-2E-like"/>
</dbReference>
<dbReference type="PANTHER" id="PTHR21716">
    <property type="entry name" value="TRANSMEMBRANE PROTEIN"/>
    <property type="match status" value="1"/>
</dbReference>
<feature type="transmembrane region" description="Helical" evidence="8">
    <location>
        <begin position="230"/>
        <end position="253"/>
    </location>
</feature>
<proteinExistence type="inferred from homology"/>
<dbReference type="AlphaFoldDB" id="A0A6C7E9N6"/>
<protein>
    <recommendedName>
        <fullName evidence="11">AI-2E family transporter</fullName>
    </recommendedName>
</protein>
<name>A0A6C7E9N6_ILUCY</name>